<dbReference type="EMBL" id="VTPC01005257">
    <property type="protein sequence ID" value="KAF2896240.1"/>
    <property type="molecule type" value="Genomic_DNA"/>
</dbReference>
<feature type="region of interest" description="Disordered" evidence="1">
    <location>
        <begin position="214"/>
        <end position="237"/>
    </location>
</feature>
<comment type="caution">
    <text evidence="2">The sequence shown here is derived from an EMBL/GenBank/DDBJ whole genome shotgun (WGS) entry which is preliminary data.</text>
</comment>
<accession>A0A8K0CYU7</accession>
<feature type="region of interest" description="Disordered" evidence="1">
    <location>
        <begin position="291"/>
        <end position="313"/>
    </location>
</feature>
<evidence type="ECO:0000313" key="3">
    <source>
        <dbReference type="Proteomes" id="UP000801492"/>
    </source>
</evidence>
<reference evidence="2" key="1">
    <citation type="submission" date="2019-08" db="EMBL/GenBank/DDBJ databases">
        <title>The genome of the North American firefly Photinus pyralis.</title>
        <authorList>
            <consortium name="Photinus pyralis genome working group"/>
            <person name="Fallon T.R."/>
            <person name="Sander Lower S.E."/>
            <person name="Weng J.-K."/>
        </authorList>
    </citation>
    <scope>NUCLEOTIDE SEQUENCE</scope>
    <source>
        <strain evidence="2">TRF0915ILg1</strain>
        <tissue evidence="2">Whole body</tissue>
    </source>
</reference>
<organism evidence="2 3">
    <name type="scientific">Ignelater luminosus</name>
    <name type="common">Cucubano</name>
    <name type="synonym">Pyrophorus luminosus</name>
    <dbReference type="NCBI Taxonomy" id="2038154"/>
    <lineage>
        <taxon>Eukaryota</taxon>
        <taxon>Metazoa</taxon>
        <taxon>Ecdysozoa</taxon>
        <taxon>Arthropoda</taxon>
        <taxon>Hexapoda</taxon>
        <taxon>Insecta</taxon>
        <taxon>Pterygota</taxon>
        <taxon>Neoptera</taxon>
        <taxon>Endopterygota</taxon>
        <taxon>Coleoptera</taxon>
        <taxon>Polyphaga</taxon>
        <taxon>Elateriformia</taxon>
        <taxon>Elateroidea</taxon>
        <taxon>Elateridae</taxon>
        <taxon>Agrypninae</taxon>
        <taxon>Pyrophorini</taxon>
        <taxon>Ignelater</taxon>
    </lineage>
</organism>
<evidence type="ECO:0000313" key="2">
    <source>
        <dbReference type="EMBL" id="KAF2896240.1"/>
    </source>
</evidence>
<feature type="compositionally biased region" description="Acidic residues" evidence="1">
    <location>
        <begin position="219"/>
        <end position="237"/>
    </location>
</feature>
<protein>
    <submittedName>
        <fullName evidence="2">Uncharacterized protein</fullName>
    </submittedName>
</protein>
<name>A0A8K0CYU7_IGNLU</name>
<feature type="region of interest" description="Disordered" evidence="1">
    <location>
        <begin position="384"/>
        <end position="416"/>
    </location>
</feature>
<proteinExistence type="predicted"/>
<gene>
    <name evidence="2" type="ORF">ILUMI_09934</name>
</gene>
<dbReference type="Proteomes" id="UP000801492">
    <property type="component" value="Unassembled WGS sequence"/>
</dbReference>
<keyword evidence="3" id="KW-1185">Reference proteome</keyword>
<evidence type="ECO:0000256" key="1">
    <source>
        <dbReference type="SAM" id="MobiDB-lite"/>
    </source>
</evidence>
<dbReference type="AlphaFoldDB" id="A0A8K0CYU7"/>
<sequence length="416" mass="46248">MSRPTDIPYAEEVEIAKCVKTMKKWSFGFSKKELDDTPNQKKTQSDVPSTFIWNSDETSFCLNPSRIEGVGEKCIAAHKTSSDPGKNNMTVLKEGNAAKKKLPPLIVFKGKHAWNSWIPAKQEDTVVAKVNFDPAAYQTWCTHQAKEPAACDVHSTSNQTAEPAPYTLSYASEEADSLQQICGEAEVITSLDAVAQFKENEARIKNKKQVKNCRKTNSDDENLEQLLNESDENEPEEDLREMTEEQDFMKIISSDVVVTSSPYKAELPESQKPKASDFQVFTVLSNNIFPVPKRTEKPGPSSKRKEKTNIVTSSPYKAGLLKSQQSKAKRALFATSKSASDFQVFTVLPNIFPVPKRTEKPGLSSKRKAKANIVTSSSYKAELLESQQPKTKKALLEKSKKAANPSDSNRSEKGLN</sequence>